<evidence type="ECO:0008006" key="4">
    <source>
        <dbReference type="Google" id="ProtNLM"/>
    </source>
</evidence>
<dbReference type="EMBL" id="ML975356">
    <property type="protein sequence ID" value="KAF1831723.1"/>
    <property type="molecule type" value="Genomic_DNA"/>
</dbReference>
<evidence type="ECO:0000313" key="2">
    <source>
        <dbReference type="EMBL" id="KAF1831723.1"/>
    </source>
</evidence>
<feature type="region of interest" description="Disordered" evidence="1">
    <location>
        <begin position="355"/>
        <end position="394"/>
    </location>
</feature>
<organism evidence="2 3">
    <name type="scientific">Decorospora gaudefroyi</name>
    <dbReference type="NCBI Taxonomy" id="184978"/>
    <lineage>
        <taxon>Eukaryota</taxon>
        <taxon>Fungi</taxon>
        <taxon>Dikarya</taxon>
        <taxon>Ascomycota</taxon>
        <taxon>Pezizomycotina</taxon>
        <taxon>Dothideomycetes</taxon>
        <taxon>Pleosporomycetidae</taxon>
        <taxon>Pleosporales</taxon>
        <taxon>Pleosporineae</taxon>
        <taxon>Pleosporaceae</taxon>
        <taxon>Decorospora</taxon>
    </lineage>
</organism>
<keyword evidence="3" id="KW-1185">Reference proteome</keyword>
<evidence type="ECO:0000313" key="3">
    <source>
        <dbReference type="Proteomes" id="UP000800040"/>
    </source>
</evidence>
<gene>
    <name evidence="2" type="ORF">BDW02DRAFT_40101</name>
</gene>
<name>A0A6A5KED4_9PLEO</name>
<feature type="region of interest" description="Disordered" evidence="1">
    <location>
        <begin position="176"/>
        <end position="201"/>
    </location>
</feature>
<accession>A0A6A5KED4</accession>
<sequence length="483" mass="53826">MEPFSSSAIFAGIHSAFRFAEFAVRIAEVGTENEVFVRTIQVVRNDLNEAQRLISVQSVQKKLIGNPAKLDWIKAAIHSSRNALYEIGRWVERARVDQQATGTVRWDTRVRWVFNDHEKLLNRQTELSTCHQQLSNVLAYLTPLEEIVIPSKPSIFDHTTDFENLVSPWQRRKQSLPKSYDMGSKENRSTCIPKSSEVSKREQLDYQHPAPLPHRESFTTQHSLTSHLSSLPPTYESATKFIYPTNIYNEDHGTPKSSEQRLPSVQATSIHAQDAKSAEIYAYMDPQYGDNSGGNHDASWCMSGTNHLGPVDPLGLFPELPGATSPDIQATLQPVEPNIREICELFGDLSFPIELPTNTPGPPPGYPRPASKTSLPRRPINSTLQPTASISDSRASDVLHELPSAHYSTRSVPSCSRSELPGSVSSAFCPVSSISLPEHNSRPMDGRSAGSSEVNLAHPQTISSKRMQRQKMYMDMLGSIEQR</sequence>
<proteinExistence type="predicted"/>
<protein>
    <recommendedName>
        <fullName evidence="4">Fungal N-terminal domain-containing protein</fullName>
    </recommendedName>
</protein>
<dbReference type="AlphaFoldDB" id="A0A6A5KED4"/>
<dbReference type="Proteomes" id="UP000800040">
    <property type="component" value="Unassembled WGS sequence"/>
</dbReference>
<dbReference type="OrthoDB" id="3798150at2759"/>
<reference evidence="2" key="1">
    <citation type="submission" date="2020-01" db="EMBL/GenBank/DDBJ databases">
        <authorList>
            <consortium name="DOE Joint Genome Institute"/>
            <person name="Haridas S."/>
            <person name="Albert R."/>
            <person name="Binder M."/>
            <person name="Bloem J."/>
            <person name="Labutti K."/>
            <person name="Salamov A."/>
            <person name="Andreopoulos B."/>
            <person name="Baker S.E."/>
            <person name="Barry K."/>
            <person name="Bills G."/>
            <person name="Bluhm B.H."/>
            <person name="Cannon C."/>
            <person name="Castanera R."/>
            <person name="Culley D.E."/>
            <person name="Daum C."/>
            <person name="Ezra D."/>
            <person name="Gonzalez J.B."/>
            <person name="Henrissat B."/>
            <person name="Kuo A."/>
            <person name="Liang C."/>
            <person name="Lipzen A."/>
            <person name="Lutzoni F."/>
            <person name="Magnuson J."/>
            <person name="Mondo S."/>
            <person name="Nolan M."/>
            <person name="Ohm R."/>
            <person name="Pangilinan J."/>
            <person name="Park H.-J."/>
            <person name="Ramirez L."/>
            <person name="Alfaro M."/>
            <person name="Sun H."/>
            <person name="Tritt A."/>
            <person name="Yoshinaga Y."/>
            <person name="Zwiers L.-H."/>
            <person name="Turgeon B.G."/>
            <person name="Goodwin S.B."/>
            <person name="Spatafora J.W."/>
            <person name="Crous P.W."/>
            <person name="Grigoriev I.V."/>
        </authorList>
    </citation>
    <scope>NUCLEOTIDE SEQUENCE</scope>
    <source>
        <strain evidence="2">P77</strain>
    </source>
</reference>
<feature type="compositionally biased region" description="Polar residues" evidence="1">
    <location>
        <begin position="380"/>
        <end position="393"/>
    </location>
</feature>
<evidence type="ECO:0000256" key="1">
    <source>
        <dbReference type="SAM" id="MobiDB-lite"/>
    </source>
</evidence>